<organism evidence="3 4">
    <name type="scientific">Desulfotruncus arcticus DSM 17038</name>
    <dbReference type="NCBI Taxonomy" id="1121424"/>
    <lineage>
        <taxon>Bacteria</taxon>
        <taxon>Bacillati</taxon>
        <taxon>Bacillota</taxon>
        <taxon>Clostridia</taxon>
        <taxon>Eubacteriales</taxon>
        <taxon>Desulfallaceae</taxon>
        <taxon>Desulfotruncus</taxon>
    </lineage>
</organism>
<dbReference type="PANTHER" id="PTHR35848">
    <property type="entry name" value="OXALATE-BINDING PROTEIN"/>
    <property type="match status" value="1"/>
</dbReference>
<sequence>MKVIRKDKCHFDNNNEQPLKLLISHKEHGAVNCQAGMAVLQPGQRLPETGYSQHASEEIFYILSGKVRVETDRGSEIVETGDLVFMPGGQPHLNVNIAEEETKILWFVTPLTVPEN</sequence>
<evidence type="ECO:0000313" key="4">
    <source>
        <dbReference type="Proteomes" id="UP000199337"/>
    </source>
</evidence>
<feature type="domain" description="Cupin type-2" evidence="2">
    <location>
        <begin position="38"/>
        <end position="107"/>
    </location>
</feature>
<keyword evidence="1" id="KW-0479">Metal-binding</keyword>
<accession>A0A1I2RCC5</accession>
<dbReference type="Proteomes" id="UP000199337">
    <property type="component" value="Unassembled WGS sequence"/>
</dbReference>
<evidence type="ECO:0000259" key="2">
    <source>
        <dbReference type="Pfam" id="PF07883"/>
    </source>
</evidence>
<dbReference type="GO" id="GO:0046872">
    <property type="term" value="F:metal ion binding"/>
    <property type="evidence" value="ECO:0007669"/>
    <property type="project" value="UniProtKB-KW"/>
</dbReference>
<dbReference type="InterPro" id="IPR013096">
    <property type="entry name" value="Cupin_2"/>
</dbReference>
<gene>
    <name evidence="3" type="ORF">SAMN05660649_01500</name>
</gene>
<evidence type="ECO:0000256" key="1">
    <source>
        <dbReference type="ARBA" id="ARBA00022723"/>
    </source>
</evidence>
<dbReference type="EMBL" id="FOOX01000004">
    <property type="protein sequence ID" value="SFG38188.1"/>
    <property type="molecule type" value="Genomic_DNA"/>
</dbReference>
<dbReference type="AlphaFoldDB" id="A0A1I2RCC5"/>
<dbReference type="SUPFAM" id="SSF51182">
    <property type="entry name" value="RmlC-like cupins"/>
    <property type="match status" value="1"/>
</dbReference>
<name>A0A1I2RCC5_9FIRM</name>
<dbReference type="InterPro" id="IPR014710">
    <property type="entry name" value="RmlC-like_jellyroll"/>
</dbReference>
<protein>
    <submittedName>
        <fullName evidence="3">Cupin domain-containing protein</fullName>
    </submittedName>
</protein>
<dbReference type="Pfam" id="PF07883">
    <property type="entry name" value="Cupin_2"/>
    <property type="match status" value="1"/>
</dbReference>
<dbReference type="OrthoDB" id="25744at2"/>
<dbReference type="InterPro" id="IPR051610">
    <property type="entry name" value="GPI/OXD"/>
</dbReference>
<dbReference type="InterPro" id="IPR011051">
    <property type="entry name" value="RmlC_Cupin_sf"/>
</dbReference>
<evidence type="ECO:0000313" key="3">
    <source>
        <dbReference type="EMBL" id="SFG38188.1"/>
    </source>
</evidence>
<dbReference type="CDD" id="cd02209">
    <property type="entry name" value="cupin_XRE_C"/>
    <property type="match status" value="1"/>
</dbReference>
<dbReference type="Gene3D" id="2.60.120.10">
    <property type="entry name" value="Jelly Rolls"/>
    <property type="match status" value="1"/>
</dbReference>
<dbReference type="PANTHER" id="PTHR35848:SF6">
    <property type="entry name" value="CUPIN TYPE-2 DOMAIN-CONTAINING PROTEIN"/>
    <property type="match status" value="1"/>
</dbReference>
<keyword evidence="4" id="KW-1185">Reference proteome</keyword>
<reference evidence="4" key="1">
    <citation type="submission" date="2016-10" db="EMBL/GenBank/DDBJ databases">
        <authorList>
            <person name="Varghese N."/>
            <person name="Submissions S."/>
        </authorList>
    </citation>
    <scope>NUCLEOTIDE SEQUENCE [LARGE SCALE GENOMIC DNA]</scope>
    <source>
        <strain evidence="4">DSM 17038</strain>
    </source>
</reference>
<dbReference type="RefSeq" id="WP_092470228.1">
    <property type="nucleotide sequence ID" value="NZ_FOOX01000004.1"/>
</dbReference>
<dbReference type="STRING" id="341036.SAMN05660649_01500"/>
<proteinExistence type="predicted"/>